<evidence type="ECO:0000313" key="3">
    <source>
        <dbReference type="Proteomes" id="UP000053989"/>
    </source>
</evidence>
<dbReference type="SFLD" id="SFLDS00003">
    <property type="entry name" value="Haloacid_Dehalogenase"/>
    <property type="match status" value="1"/>
</dbReference>
<sequence>MDLKMTMRLPKLIAFDLDYTLWDFWVDTHIEPPLHQDPKTGVVYDNSTGYYGREGPSTVEFYGDVPGILKNLRDAGVTIAACSRTSAIKLAMEALKLIRIPNGTEASTENSTNTPTENNGDVSQSWTTTTSPAVKFFDQLEIYPTDKTVHFKELHKKTGLPYSEMLFFDDERRNRNVEKLGVTFILVPEGRGVDNKLFKDGLREWRKRHPEPTPSASDA</sequence>
<dbReference type="PANTHER" id="PTHR17901:SF14">
    <property type="entry name" value="MAGNESIUM-DEPENDENT PHOSPHATASE 1"/>
    <property type="match status" value="1"/>
</dbReference>
<dbReference type="EMBL" id="KN822037">
    <property type="protein sequence ID" value="KIM63121.1"/>
    <property type="molecule type" value="Genomic_DNA"/>
</dbReference>
<dbReference type="NCBIfam" id="TIGR01681">
    <property type="entry name" value="HAD-SF-IIIC"/>
    <property type="match status" value="1"/>
</dbReference>
<evidence type="ECO:0000313" key="2">
    <source>
        <dbReference type="EMBL" id="KIM63121.1"/>
    </source>
</evidence>
<organism evidence="2 3">
    <name type="scientific">Scleroderma citrinum Foug A</name>
    <dbReference type="NCBI Taxonomy" id="1036808"/>
    <lineage>
        <taxon>Eukaryota</taxon>
        <taxon>Fungi</taxon>
        <taxon>Dikarya</taxon>
        <taxon>Basidiomycota</taxon>
        <taxon>Agaricomycotina</taxon>
        <taxon>Agaricomycetes</taxon>
        <taxon>Agaricomycetidae</taxon>
        <taxon>Boletales</taxon>
        <taxon>Sclerodermatineae</taxon>
        <taxon>Sclerodermataceae</taxon>
        <taxon>Scleroderma</taxon>
    </lineage>
</organism>
<dbReference type="Gene3D" id="3.40.50.1000">
    <property type="entry name" value="HAD superfamily/HAD-like"/>
    <property type="match status" value="1"/>
</dbReference>
<feature type="region of interest" description="Disordered" evidence="1">
    <location>
        <begin position="104"/>
        <end position="127"/>
    </location>
</feature>
<keyword evidence="3" id="KW-1185">Reference proteome</keyword>
<evidence type="ECO:0008006" key="4">
    <source>
        <dbReference type="Google" id="ProtNLM"/>
    </source>
</evidence>
<gene>
    <name evidence="2" type="ORF">SCLCIDRAFT_1214415</name>
</gene>
<evidence type="ECO:0000256" key="1">
    <source>
        <dbReference type="SAM" id="MobiDB-lite"/>
    </source>
</evidence>
<dbReference type="FunCoup" id="A0A0C3E545">
    <property type="interactions" value="37"/>
</dbReference>
<dbReference type="InterPro" id="IPR010036">
    <property type="entry name" value="MDP_1_eu_arc"/>
</dbReference>
<dbReference type="SUPFAM" id="SSF56784">
    <property type="entry name" value="HAD-like"/>
    <property type="match status" value="1"/>
</dbReference>
<dbReference type="OrthoDB" id="2865258at2759"/>
<dbReference type="GO" id="GO:0003993">
    <property type="term" value="F:acid phosphatase activity"/>
    <property type="evidence" value="ECO:0007669"/>
    <property type="project" value="TreeGrafter"/>
</dbReference>
<name>A0A0C3E545_9AGAM</name>
<dbReference type="HOGENOM" id="CLU_071162_0_0_1"/>
<dbReference type="AlphaFoldDB" id="A0A0C3E545"/>
<dbReference type="SFLD" id="SFLDG01131">
    <property type="entry name" value="C1.5.2:_MDP_Like"/>
    <property type="match status" value="1"/>
</dbReference>
<dbReference type="Proteomes" id="UP000053989">
    <property type="component" value="Unassembled WGS sequence"/>
</dbReference>
<reference evidence="3" key="2">
    <citation type="submission" date="2015-01" db="EMBL/GenBank/DDBJ databases">
        <title>Evolutionary Origins and Diversification of the Mycorrhizal Mutualists.</title>
        <authorList>
            <consortium name="DOE Joint Genome Institute"/>
            <consortium name="Mycorrhizal Genomics Consortium"/>
            <person name="Kohler A."/>
            <person name="Kuo A."/>
            <person name="Nagy L.G."/>
            <person name="Floudas D."/>
            <person name="Copeland A."/>
            <person name="Barry K.W."/>
            <person name="Cichocki N."/>
            <person name="Veneault-Fourrey C."/>
            <person name="LaButti K."/>
            <person name="Lindquist E.A."/>
            <person name="Lipzen A."/>
            <person name="Lundell T."/>
            <person name="Morin E."/>
            <person name="Murat C."/>
            <person name="Riley R."/>
            <person name="Ohm R."/>
            <person name="Sun H."/>
            <person name="Tunlid A."/>
            <person name="Henrissat B."/>
            <person name="Grigoriev I.V."/>
            <person name="Hibbett D.S."/>
            <person name="Martin F."/>
        </authorList>
    </citation>
    <scope>NUCLEOTIDE SEQUENCE [LARGE SCALE GENOMIC DNA]</scope>
    <source>
        <strain evidence="3">Foug A</strain>
    </source>
</reference>
<dbReference type="InterPro" id="IPR023214">
    <property type="entry name" value="HAD_sf"/>
</dbReference>
<dbReference type="CDD" id="cd07501">
    <property type="entry name" value="HAD_MDP-1_like"/>
    <property type="match status" value="1"/>
</dbReference>
<dbReference type="SFLD" id="SFLDG01129">
    <property type="entry name" value="C1.5:_HAD__Beta-PGM__Phosphata"/>
    <property type="match status" value="1"/>
</dbReference>
<protein>
    <recommendedName>
        <fullName evidence="4">Magnesium-dependent phosphatase-1</fullName>
    </recommendedName>
</protein>
<dbReference type="Pfam" id="PF12689">
    <property type="entry name" value="Acid_PPase"/>
    <property type="match status" value="1"/>
</dbReference>
<dbReference type="InterPro" id="IPR036412">
    <property type="entry name" value="HAD-like_sf"/>
</dbReference>
<dbReference type="PANTHER" id="PTHR17901">
    <property type="entry name" value="MAGNESIUM-DEPENDENT PHOSPHATASE 1 MDP1"/>
    <property type="match status" value="1"/>
</dbReference>
<feature type="compositionally biased region" description="Low complexity" evidence="1">
    <location>
        <begin position="104"/>
        <end position="120"/>
    </location>
</feature>
<proteinExistence type="predicted"/>
<dbReference type="InterPro" id="IPR010033">
    <property type="entry name" value="HAD_SF_ppase_IIIC"/>
</dbReference>
<accession>A0A0C3E545</accession>
<dbReference type="InParanoid" id="A0A0C3E545"/>
<dbReference type="STRING" id="1036808.A0A0C3E545"/>
<reference evidence="2 3" key="1">
    <citation type="submission" date="2014-04" db="EMBL/GenBank/DDBJ databases">
        <authorList>
            <consortium name="DOE Joint Genome Institute"/>
            <person name="Kuo A."/>
            <person name="Kohler A."/>
            <person name="Nagy L.G."/>
            <person name="Floudas D."/>
            <person name="Copeland A."/>
            <person name="Barry K.W."/>
            <person name="Cichocki N."/>
            <person name="Veneault-Fourrey C."/>
            <person name="LaButti K."/>
            <person name="Lindquist E.A."/>
            <person name="Lipzen A."/>
            <person name="Lundell T."/>
            <person name="Morin E."/>
            <person name="Murat C."/>
            <person name="Sun H."/>
            <person name="Tunlid A."/>
            <person name="Henrissat B."/>
            <person name="Grigoriev I.V."/>
            <person name="Hibbett D.S."/>
            <person name="Martin F."/>
            <person name="Nordberg H.P."/>
            <person name="Cantor M.N."/>
            <person name="Hua S.X."/>
        </authorList>
    </citation>
    <scope>NUCLEOTIDE SEQUENCE [LARGE SCALE GENOMIC DNA]</scope>
    <source>
        <strain evidence="2 3">Foug A</strain>
    </source>
</reference>
<dbReference type="InterPro" id="IPR035679">
    <property type="entry name" value="MDP-1_euk"/>
</dbReference>